<gene>
    <name evidence="1" type="ORF">RM552_05195</name>
</gene>
<dbReference type="PANTHER" id="PTHR38657:SF1">
    <property type="entry name" value="SLR1343 PROTEIN"/>
    <property type="match status" value="1"/>
</dbReference>
<name>A0ABU2ZS17_9ALTE</name>
<dbReference type="InterPro" id="IPR014729">
    <property type="entry name" value="Rossmann-like_a/b/a_fold"/>
</dbReference>
<dbReference type="Pfam" id="PF04244">
    <property type="entry name" value="DPRP"/>
    <property type="match status" value="1"/>
</dbReference>
<dbReference type="EMBL" id="JAVRHX010000001">
    <property type="protein sequence ID" value="MDT0594232.1"/>
    <property type="molecule type" value="Genomic_DNA"/>
</dbReference>
<dbReference type="RefSeq" id="WP_311367712.1">
    <property type="nucleotide sequence ID" value="NZ_JAVRHX010000001.1"/>
</dbReference>
<accession>A0ABU2ZS17</accession>
<keyword evidence="2" id="KW-1185">Reference proteome</keyword>
<reference evidence="1 2" key="1">
    <citation type="submission" date="2023-09" db="EMBL/GenBank/DDBJ databases">
        <authorList>
            <person name="Rey-Velasco X."/>
        </authorList>
    </citation>
    <scope>NUCLEOTIDE SEQUENCE [LARGE SCALE GENOMIC DNA]</scope>
    <source>
        <strain evidence="1 2">P117</strain>
    </source>
</reference>
<comment type="caution">
    <text evidence="1">The sequence shown here is derived from an EMBL/GenBank/DDBJ whole genome shotgun (WGS) entry which is preliminary data.</text>
</comment>
<dbReference type="Gene3D" id="1.25.40.80">
    <property type="match status" value="1"/>
</dbReference>
<proteinExistence type="predicted"/>
<dbReference type="Gene3D" id="1.10.579.10">
    <property type="entry name" value="DNA Cyclobutane Dipyrimidine Photolyase, subunit A, domain 3"/>
    <property type="match status" value="1"/>
</dbReference>
<dbReference type="Gene3D" id="3.40.50.620">
    <property type="entry name" value="HUPs"/>
    <property type="match status" value="1"/>
</dbReference>
<evidence type="ECO:0000313" key="2">
    <source>
        <dbReference type="Proteomes" id="UP001253545"/>
    </source>
</evidence>
<dbReference type="InterPro" id="IPR052551">
    <property type="entry name" value="UV-DNA_repair_photolyase"/>
</dbReference>
<evidence type="ECO:0000313" key="1">
    <source>
        <dbReference type="EMBL" id="MDT0594232.1"/>
    </source>
</evidence>
<protein>
    <submittedName>
        <fullName evidence="1">Cryptochrome/photolyase family protein</fullName>
    </submittedName>
</protein>
<dbReference type="InterPro" id="IPR036134">
    <property type="entry name" value="Crypto/Photolyase_FAD-like_sf"/>
</dbReference>
<dbReference type="Gene3D" id="1.10.10.1710">
    <property type="entry name" value="Deoxyribodipyrimidine photolyase-related"/>
    <property type="match status" value="1"/>
</dbReference>
<dbReference type="InterPro" id="IPR007357">
    <property type="entry name" value="PhrB-like"/>
</dbReference>
<sequence>MSTLCLLFGDQLNLNMSSLVNLNKAKDHVLMAEVRTEASYVKHHKIKIAFLFSAMRHFKNTLKAHNYQVSYIDYAHKDNKGSLYEQVRFFCSQHKITKLVLAKPGEYRLFEDIKTWSQKLNIDLEISDDNRFLASESDFSNWASARKQLRMEYFYREMRQKHQYLMENGKPIGGKWNFDGENRQKLPKGIKPPKPTSFDQDQITKDVIKLVKNEFKDHFGDVDNFHYAVTREQALQVLNDFIEQRLENFGRYQDAMVQDEPWLYHSHISFYLNAGLLLPDEVLQAAQAAFYEQNAPINSVEGFVRQILGWREYVRGFYWHFMPTLKTDNYLDAKVPLPDFFWSGDTQMNCISQSVKQTKEHAYAHHIQRLMILGNFALLAGLDPKEVNEWYLIVYADAYEWVELPNVSGMILFADGGQLASKPYAASGSYVNKMSNYCANCHYNVKEKTGAQACPFNYLYWGFMQTHQHRFEGNPRMGMMYRTMSKMDPTQLSHMLDDTQIFIKNLNA</sequence>
<dbReference type="Proteomes" id="UP001253545">
    <property type="component" value="Unassembled WGS sequence"/>
</dbReference>
<dbReference type="SUPFAM" id="SSF48173">
    <property type="entry name" value="Cryptochrome/photolyase FAD-binding domain"/>
    <property type="match status" value="1"/>
</dbReference>
<organism evidence="1 2">
    <name type="scientific">Glaciecola petra</name>
    <dbReference type="NCBI Taxonomy" id="3075602"/>
    <lineage>
        <taxon>Bacteria</taxon>
        <taxon>Pseudomonadati</taxon>
        <taxon>Pseudomonadota</taxon>
        <taxon>Gammaproteobacteria</taxon>
        <taxon>Alteromonadales</taxon>
        <taxon>Alteromonadaceae</taxon>
        <taxon>Glaciecola</taxon>
    </lineage>
</organism>
<dbReference type="PANTHER" id="PTHR38657">
    <property type="entry name" value="SLR1343 PROTEIN"/>
    <property type="match status" value="1"/>
</dbReference>